<name>A0A285SJH8_9FIRM</name>
<gene>
    <name evidence="2" type="ORF">SAMN02910411_2411</name>
</gene>
<feature type="domain" description="Metallo-beta-lactamase" evidence="1">
    <location>
        <begin position="19"/>
        <end position="188"/>
    </location>
</feature>
<accession>A0A285SJH8</accession>
<dbReference type="PANTHER" id="PTHR43694:SF1">
    <property type="entry name" value="RIBONUCLEASE J"/>
    <property type="match status" value="1"/>
</dbReference>
<dbReference type="InterPro" id="IPR036866">
    <property type="entry name" value="RibonucZ/Hydroxyglut_hydro"/>
</dbReference>
<dbReference type="SMART" id="SM00849">
    <property type="entry name" value="Lactamase_B"/>
    <property type="match status" value="1"/>
</dbReference>
<dbReference type="EMBL" id="OBMR01000008">
    <property type="protein sequence ID" value="SOC08092.1"/>
    <property type="molecule type" value="Genomic_DNA"/>
</dbReference>
<dbReference type="Gene3D" id="3.60.15.10">
    <property type="entry name" value="Ribonuclease Z/Hydroxyacylglutathione hydrolase-like"/>
    <property type="match status" value="1"/>
</dbReference>
<dbReference type="PANTHER" id="PTHR43694">
    <property type="entry name" value="RIBONUCLEASE J"/>
    <property type="match status" value="1"/>
</dbReference>
<dbReference type="AlphaFoldDB" id="A0A285SJH8"/>
<evidence type="ECO:0000313" key="3">
    <source>
        <dbReference type="Proteomes" id="UP000219563"/>
    </source>
</evidence>
<evidence type="ECO:0000259" key="1">
    <source>
        <dbReference type="SMART" id="SM00849"/>
    </source>
</evidence>
<dbReference type="InterPro" id="IPR001279">
    <property type="entry name" value="Metallo-B-lactamas"/>
</dbReference>
<dbReference type="SUPFAM" id="SSF56281">
    <property type="entry name" value="Metallo-hydrolase/oxidoreductase"/>
    <property type="match status" value="1"/>
</dbReference>
<sequence>MRTDETVKVRIHRGAKQIGGVCTEVFTDNTRLLFDIGAPLEGEGDQARLDIDGVTTGSTNCDGIFLTHYHGDHIGEVDFVDAAIPVYMEKHARKILELQQDYRKGVVGAVWADTVNEIEIGKPLKIKDFTITALESDHSAANSVMYLIEAYGKRILITGDYRLHGFYKDKVETSLKNIGHIDLMITEGTNISKDTASNIPYFTEQALVPVFTEAFTKYKYVFLLASSSQLDRIASFSRCVPDGKYRITDRYQYDLIQIYDEDRDEQFKSRKILYDSDYVMERAEKVGFGMVVRANHHFPLIVKDYFERHPKDTCLIYSMWSGYIKKFPNIKQLIDYAGDNLIWAHVSGHVTKEDLERAIDIVRPDKVVVHHTKSNDEQECQINLSDRIQRLNIEDGEHISI</sequence>
<evidence type="ECO:0000313" key="2">
    <source>
        <dbReference type="EMBL" id="SOC08092.1"/>
    </source>
</evidence>
<proteinExistence type="predicted"/>
<dbReference type="RefSeq" id="WP_097076641.1">
    <property type="nucleotide sequence ID" value="NZ_OBMR01000008.1"/>
</dbReference>
<dbReference type="Pfam" id="PF12706">
    <property type="entry name" value="Lactamase_B_2"/>
    <property type="match status" value="1"/>
</dbReference>
<reference evidence="2 3" key="1">
    <citation type="submission" date="2017-08" db="EMBL/GenBank/DDBJ databases">
        <authorList>
            <person name="de Groot N.N."/>
        </authorList>
    </citation>
    <scope>NUCLEOTIDE SEQUENCE [LARGE SCALE GENOMIC DNA]</scope>
    <source>
        <strain evidence="2 3">DSM 9787</strain>
    </source>
</reference>
<organism evidence="2 3">
    <name type="scientific">Pseudobutyrivibrio ruminis DSM 9787</name>
    <dbReference type="NCBI Taxonomy" id="1123011"/>
    <lineage>
        <taxon>Bacteria</taxon>
        <taxon>Bacillati</taxon>
        <taxon>Bacillota</taxon>
        <taxon>Clostridia</taxon>
        <taxon>Lachnospirales</taxon>
        <taxon>Lachnospiraceae</taxon>
        <taxon>Pseudobutyrivibrio</taxon>
    </lineage>
</organism>
<dbReference type="Proteomes" id="UP000219563">
    <property type="component" value="Unassembled WGS sequence"/>
</dbReference>
<protein>
    <submittedName>
        <fullName evidence="2">Ribonuclease J</fullName>
    </submittedName>
</protein>